<keyword evidence="3" id="KW-1185">Reference proteome</keyword>
<dbReference type="AlphaFoldDB" id="A0A444XMZ2"/>
<dbReference type="Proteomes" id="UP000289738">
    <property type="component" value="Chromosome B09"/>
</dbReference>
<accession>A0A444XMZ2</accession>
<protein>
    <submittedName>
        <fullName evidence="2">Uncharacterized protein</fullName>
    </submittedName>
</protein>
<organism evidence="2 3">
    <name type="scientific">Arachis hypogaea</name>
    <name type="common">Peanut</name>
    <dbReference type="NCBI Taxonomy" id="3818"/>
    <lineage>
        <taxon>Eukaryota</taxon>
        <taxon>Viridiplantae</taxon>
        <taxon>Streptophyta</taxon>
        <taxon>Embryophyta</taxon>
        <taxon>Tracheophyta</taxon>
        <taxon>Spermatophyta</taxon>
        <taxon>Magnoliopsida</taxon>
        <taxon>eudicotyledons</taxon>
        <taxon>Gunneridae</taxon>
        <taxon>Pentapetalae</taxon>
        <taxon>rosids</taxon>
        <taxon>fabids</taxon>
        <taxon>Fabales</taxon>
        <taxon>Fabaceae</taxon>
        <taxon>Papilionoideae</taxon>
        <taxon>50 kb inversion clade</taxon>
        <taxon>dalbergioids sensu lato</taxon>
        <taxon>Dalbergieae</taxon>
        <taxon>Pterocarpus clade</taxon>
        <taxon>Arachis</taxon>
    </lineage>
</organism>
<keyword evidence="1" id="KW-0472">Membrane</keyword>
<proteinExistence type="predicted"/>
<comment type="caution">
    <text evidence="2">The sequence shown here is derived from an EMBL/GenBank/DDBJ whole genome shotgun (WGS) entry which is preliminary data.</text>
</comment>
<keyword evidence="1" id="KW-1133">Transmembrane helix</keyword>
<dbReference type="EMBL" id="SDMP01000019">
    <property type="protein sequence ID" value="RYQ90976.1"/>
    <property type="molecule type" value="Genomic_DNA"/>
</dbReference>
<evidence type="ECO:0000313" key="3">
    <source>
        <dbReference type="Proteomes" id="UP000289738"/>
    </source>
</evidence>
<name>A0A444XMZ2_ARAHY</name>
<evidence type="ECO:0000256" key="1">
    <source>
        <dbReference type="SAM" id="Phobius"/>
    </source>
</evidence>
<evidence type="ECO:0000313" key="2">
    <source>
        <dbReference type="EMBL" id="RYQ90976.1"/>
    </source>
</evidence>
<keyword evidence="1" id="KW-0812">Transmembrane</keyword>
<feature type="transmembrane region" description="Helical" evidence="1">
    <location>
        <begin position="28"/>
        <end position="51"/>
    </location>
</feature>
<reference evidence="2 3" key="1">
    <citation type="submission" date="2019-01" db="EMBL/GenBank/DDBJ databases">
        <title>Sequencing of cultivated peanut Arachis hypogaea provides insights into genome evolution and oil improvement.</title>
        <authorList>
            <person name="Chen X."/>
        </authorList>
    </citation>
    <scope>NUCLEOTIDE SEQUENCE [LARGE SCALE GENOMIC DNA]</scope>
    <source>
        <strain evidence="3">cv. Fuhuasheng</strain>
        <tissue evidence="2">Leaves</tissue>
    </source>
</reference>
<gene>
    <name evidence="2" type="ORF">Ahy_B09g096875</name>
</gene>
<sequence length="177" mass="19333">MEGQKNNNNNNSIERVVSQKAIQMGSSFPCQICVVGFLCGVCLTSLFLAALTSFGTFQLGPISFSSTMLFSVAASDSSSSSGNSTSHDHIVTHSECDFKLKQAEQLSESNSNNEGDENCKAKTKLYGRLDQRTGNESFPPWTSWKGFLDTHPVASSIEQIKELKYQAVSEGTYPPWV</sequence>